<protein>
    <submittedName>
        <fullName evidence="1">Uncharacterized protein</fullName>
    </submittedName>
</protein>
<accession>A0ACB8Y756</accession>
<comment type="caution">
    <text evidence="1">The sequence shown here is derived from an EMBL/GenBank/DDBJ whole genome shotgun (WGS) entry which is preliminary data.</text>
</comment>
<proteinExistence type="predicted"/>
<reference evidence="1 2" key="2">
    <citation type="journal article" date="2022" name="Mol. Ecol. Resour.">
        <title>The genomes of chicory, endive, great burdock and yacon provide insights into Asteraceae paleo-polyploidization history and plant inulin production.</title>
        <authorList>
            <person name="Fan W."/>
            <person name="Wang S."/>
            <person name="Wang H."/>
            <person name="Wang A."/>
            <person name="Jiang F."/>
            <person name="Liu H."/>
            <person name="Zhao H."/>
            <person name="Xu D."/>
            <person name="Zhang Y."/>
        </authorList>
    </citation>
    <scope>NUCLEOTIDE SEQUENCE [LARGE SCALE GENOMIC DNA]</scope>
    <source>
        <strain evidence="2">cv. Niubang</strain>
    </source>
</reference>
<reference evidence="2" key="1">
    <citation type="journal article" date="2022" name="Mol. Ecol. Resour.">
        <title>The genomes of chicory, endive, great burdock and yacon provide insights into Asteraceae palaeo-polyploidization history and plant inulin production.</title>
        <authorList>
            <person name="Fan W."/>
            <person name="Wang S."/>
            <person name="Wang H."/>
            <person name="Wang A."/>
            <person name="Jiang F."/>
            <person name="Liu H."/>
            <person name="Zhao H."/>
            <person name="Xu D."/>
            <person name="Zhang Y."/>
        </authorList>
    </citation>
    <scope>NUCLEOTIDE SEQUENCE [LARGE SCALE GENOMIC DNA]</scope>
    <source>
        <strain evidence="2">cv. Niubang</strain>
    </source>
</reference>
<name>A0ACB8Y756_ARCLA</name>
<evidence type="ECO:0000313" key="2">
    <source>
        <dbReference type="Proteomes" id="UP001055879"/>
    </source>
</evidence>
<dbReference type="EMBL" id="CM042059">
    <property type="protein sequence ID" value="KAI3680732.1"/>
    <property type="molecule type" value="Genomic_DNA"/>
</dbReference>
<evidence type="ECO:0000313" key="1">
    <source>
        <dbReference type="EMBL" id="KAI3680732.1"/>
    </source>
</evidence>
<sequence>MLLAKQQEAGKALMAEAEDEFWLEHSDVEEEQEESAHLCLMGKEVIYDDSDDDTADEEIDMFDFNAPLPNHSTFLINGEDLPSVYEKGESSTKVGESISVNADYYAKGKKHKK</sequence>
<dbReference type="Proteomes" id="UP001055879">
    <property type="component" value="Linkage Group LG13"/>
</dbReference>
<organism evidence="1 2">
    <name type="scientific">Arctium lappa</name>
    <name type="common">Greater burdock</name>
    <name type="synonym">Lappa major</name>
    <dbReference type="NCBI Taxonomy" id="4217"/>
    <lineage>
        <taxon>Eukaryota</taxon>
        <taxon>Viridiplantae</taxon>
        <taxon>Streptophyta</taxon>
        <taxon>Embryophyta</taxon>
        <taxon>Tracheophyta</taxon>
        <taxon>Spermatophyta</taxon>
        <taxon>Magnoliopsida</taxon>
        <taxon>eudicotyledons</taxon>
        <taxon>Gunneridae</taxon>
        <taxon>Pentapetalae</taxon>
        <taxon>asterids</taxon>
        <taxon>campanulids</taxon>
        <taxon>Asterales</taxon>
        <taxon>Asteraceae</taxon>
        <taxon>Carduoideae</taxon>
        <taxon>Cardueae</taxon>
        <taxon>Arctiinae</taxon>
        <taxon>Arctium</taxon>
    </lineage>
</organism>
<keyword evidence="2" id="KW-1185">Reference proteome</keyword>
<gene>
    <name evidence="1" type="ORF">L6452_35507</name>
</gene>